<dbReference type="Gene3D" id="1.50.10.10">
    <property type="match status" value="1"/>
</dbReference>
<evidence type="ECO:0000256" key="3">
    <source>
        <dbReference type="ARBA" id="ARBA00023295"/>
    </source>
</evidence>
<evidence type="ECO:0000259" key="4">
    <source>
        <dbReference type="Pfam" id="PF21152"/>
    </source>
</evidence>
<dbReference type="SUPFAM" id="SSF48208">
    <property type="entry name" value="Six-hairpin glycosidases"/>
    <property type="match status" value="1"/>
</dbReference>
<dbReference type="InterPro" id="IPR048450">
    <property type="entry name" value="YgjK_N"/>
</dbReference>
<evidence type="ECO:0000256" key="1">
    <source>
        <dbReference type="ARBA" id="ARBA00010833"/>
    </source>
</evidence>
<dbReference type="EMBL" id="JAAGMR010000223">
    <property type="protein sequence ID" value="NEB93875.1"/>
    <property type="molecule type" value="Genomic_DNA"/>
</dbReference>
<feature type="domain" description="Glucosidase YgjK N-terminal" evidence="4">
    <location>
        <begin position="67"/>
        <end position="306"/>
    </location>
</feature>
<keyword evidence="2 6" id="KW-0378">Hydrolase</keyword>
<dbReference type="Pfam" id="PF22422">
    <property type="entry name" value="MGH1-like_GH"/>
    <property type="match status" value="1"/>
</dbReference>
<dbReference type="InterPro" id="IPR006311">
    <property type="entry name" value="TAT_signal"/>
</dbReference>
<dbReference type="GO" id="GO:0006487">
    <property type="term" value="P:protein N-linked glycosylation"/>
    <property type="evidence" value="ECO:0007669"/>
    <property type="project" value="TreeGrafter"/>
</dbReference>
<dbReference type="InterPro" id="IPR004888">
    <property type="entry name" value="Glycoside_hydrolase_63"/>
</dbReference>
<gene>
    <name evidence="6" type="ORF">G3I21_19625</name>
</gene>
<evidence type="ECO:0000313" key="7">
    <source>
        <dbReference type="Proteomes" id="UP000470520"/>
    </source>
</evidence>
<dbReference type="GO" id="GO:0004573">
    <property type="term" value="F:Glc3Man9GlcNAc2 oligosaccharide glucosidase activity"/>
    <property type="evidence" value="ECO:0007669"/>
    <property type="project" value="InterPro"/>
</dbReference>
<dbReference type="Proteomes" id="UP000470520">
    <property type="component" value="Unassembled WGS sequence"/>
</dbReference>
<organism evidence="6 7">
    <name type="scientific">Streptomyces bauhiniae</name>
    <dbReference type="NCBI Taxonomy" id="2340725"/>
    <lineage>
        <taxon>Bacteria</taxon>
        <taxon>Bacillati</taxon>
        <taxon>Actinomycetota</taxon>
        <taxon>Actinomycetes</taxon>
        <taxon>Kitasatosporales</taxon>
        <taxon>Streptomycetaceae</taxon>
        <taxon>Streptomyces</taxon>
    </lineage>
</organism>
<dbReference type="PANTHER" id="PTHR10412:SF11">
    <property type="entry name" value="MANNOSYL-OLIGOSACCHARIDE GLUCOSIDASE"/>
    <property type="match status" value="1"/>
</dbReference>
<dbReference type="Pfam" id="PF21152">
    <property type="entry name" value="YgjK_N"/>
    <property type="match status" value="1"/>
</dbReference>
<dbReference type="PROSITE" id="PS51318">
    <property type="entry name" value="TAT"/>
    <property type="match status" value="1"/>
</dbReference>
<dbReference type="PANTHER" id="PTHR10412">
    <property type="entry name" value="MANNOSYL-OLIGOSACCHARIDE GLUCOSIDASE"/>
    <property type="match status" value="1"/>
</dbReference>
<reference evidence="6 7" key="1">
    <citation type="submission" date="2020-01" db="EMBL/GenBank/DDBJ databases">
        <title>Insect and environment-associated Actinomycetes.</title>
        <authorList>
            <person name="Currrie C."/>
            <person name="Chevrette M."/>
            <person name="Carlson C."/>
            <person name="Stubbendieck R."/>
            <person name="Wendt-Pienkowski E."/>
        </authorList>
    </citation>
    <scope>NUCLEOTIDE SEQUENCE [LARGE SCALE GENOMIC DNA]</scope>
    <source>
        <strain evidence="6 7">SID7754</strain>
    </source>
</reference>
<dbReference type="InterPro" id="IPR008928">
    <property type="entry name" value="6-hairpin_glycosidase_sf"/>
</dbReference>
<dbReference type="InterPro" id="IPR054491">
    <property type="entry name" value="MGH1-like_GH"/>
</dbReference>
<evidence type="ECO:0000259" key="5">
    <source>
        <dbReference type="Pfam" id="PF22422"/>
    </source>
</evidence>
<comment type="similarity">
    <text evidence="1">Belongs to the glycosyl hydrolase 63 family.</text>
</comment>
<dbReference type="Gene3D" id="2.70.98.50">
    <property type="entry name" value="putative glycoside hydrolase family protein from bacillus halodurans"/>
    <property type="match status" value="1"/>
</dbReference>
<feature type="domain" description="Mannosylglycerate hydrolase MGH1-like glycoside hydrolase" evidence="5">
    <location>
        <begin position="360"/>
        <end position="719"/>
    </location>
</feature>
<accession>A0A7K3QVN0</accession>
<evidence type="ECO:0000256" key="2">
    <source>
        <dbReference type="ARBA" id="ARBA00022801"/>
    </source>
</evidence>
<proteinExistence type="inferred from homology"/>
<name>A0A7K3QVN0_9ACTN</name>
<dbReference type="GO" id="GO:0009311">
    <property type="term" value="P:oligosaccharide metabolic process"/>
    <property type="evidence" value="ECO:0007669"/>
    <property type="project" value="InterPro"/>
</dbReference>
<keyword evidence="3" id="KW-0326">Glycosidase</keyword>
<dbReference type="RefSeq" id="WP_164190448.1">
    <property type="nucleotide sequence ID" value="NZ_JAAGMR010000223.1"/>
</dbReference>
<evidence type="ECO:0000313" key="6">
    <source>
        <dbReference type="EMBL" id="NEB93875.1"/>
    </source>
</evidence>
<sequence length="735" mass="80002">MADLTRRSFHGLALLPVGAAVLGAAPAPDPADRPATATGETPAADFRSGLQDLLDLHGVPTDAYPHALNLFCDLGAWHAYGVPGPGDTAQLGGFSGPLYLAEEFPWYLSRAISVFALTDEATGTKVDLSRDPAPELHSAPGVLTQKFRVDGLRITLDLRYASNRTALVRATVRNEGDRPRVLRAHWSGELLRHTTEPIRSAPSLVPTPTGVAVAFQEVRLQRDYLTTSRTRFEAVHSTPLDTVVSGDAYRATARRPVGLAPGAKARFAWTESYTFTDAEAAAVREVVRGALAHPGRVADRGDRRWEGYLRRALDGVVPHRRRAGAKAVQTIVSNWRSPAGRLLSDGITGGITAGTYGTGLWAWDAWKQAVTVALFDPHLAASSVESVFDNQVTAAHPTRPWDAGMVPDVVFYDDPAAGGKLWNERNSKPPLASWATWRVYERGAGLSFLRRMYPKLLAHHDWWYRNRDHDRDGLAAYGSTLDPANDSFVERKGPACWESGMDNAPRFDDAGIVPNSDPRGTPVGYSLTQASVDLNSYLYAEKRALAHISRALGRPEAATAFDRDADRLRDTVRVRMYDPGTGWFYDLGDDGRLVVSAGKGIEGTIPLWTGLATAQQAAAVRAALVDPAQFATPLPLPSVSRQSPDFDPTAAGYWRGPVWMDQFLFTVSGLHAYGYHRDAEKLTEAGLRHAQGMLDDAPLRENYDPLTGAGLNTTNFTWSATALLELLRGGITRNT</sequence>
<dbReference type="InterPro" id="IPR012341">
    <property type="entry name" value="6hp_glycosidase-like_sf"/>
</dbReference>
<protein>
    <submittedName>
        <fullName evidence="6">Glycoside hydrolase</fullName>
    </submittedName>
</protein>
<comment type="caution">
    <text evidence="6">The sequence shown here is derived from an EMBL/GenBank/DDBJ whole genome shotgun (WGS) entry which is preliminary data.</text>
</comment>
<dbReference type="AlphaFoldDB" id="A0A7K3QVN0"/>